<keyword evidence="4" id="KW-0233">DNA recombination</keyword>
<dbReference type="Pfam" id="PF00589">
    <property type="entry name" value="Phage_integrase"/>
    <property type="match status" value="1"/>
</dbReference>
<dbReference type="GO" id="GO:0015074">
    <property type="term" value="P:DNA integration"/>
    <property type="evidence" value="ECO:0007669"/>
    <property type="project" value="UniProtKB-KW"/>
</dbReference>
<evidence type="ECO:0000256" key="5">
    <source>
        <dbReference type="PROSITE-ProRule" id="PRU01248"/>
    </source>
</evidence>
<comment type="similarity">
    <text evidence="1">Belongs to the 'phage' integrase family.</text>
</comment>
<feature type="domain" description="Tyr recombinase" evidence="6">
    <location>
        <begin position="196"/>
        <end position="374"/>
    </location>
</feature>
<dbReference type="CDD" id="cd00796">
    <property type="entry name" value="INT_Rci_Hp1_C"/>
    <property type="match status" value="1"/>
</dbReference>
<dbReference type="Gene3D" id="1.10.443.10">
    <property type="entry name" value="Intergrase catalytic core"/>
    <property type="match status" value="1"/>
</dbReference>
<evidence type="ECO:0000313" key="8">
    <source>
        <dbReference type="EMBL" id="QUT05205.1"/>
    </source>
</evidence>
<protein>
    <submittedName>
        <fullName evidence="8">Site-specific integrase</fullName>
    </submittedName>
</protein>
<dbReference type="RefSeq" id="WP_212608895.1">
    <property type="nucleotide sequence ID" value="NZ_CP073910.1"/>
</dbReference>
<evidence type="ECO:0000259" key="6">
    <source>
        <dbReference type="PROSITE" id="PS51898"/>
    </source>
</evidence>
<reference evidence="8" key="1">
    <citation type="submission" date="2021-04" db="EMBL/GenBank/DDBJ databases">
        <title>Isolation of p-tert-butylphenol degrading bacteria Sphingobium phenoxybenzoativorans Tas13 from active sludge.</title>
        <authorList>
            <person name="Li Y."/>
        </authorList>
    </citation>
    <scope>NUCLEOTIDE SEQUENCE</scope>
    <source>
        <strain evidence="8">Tas13</strain>
    </source>
</reference>
<evidence type="ECO:0000256" key="4">
    <source>
        <dbReference type="ARBA" id="ARBA00023172"/>
    </source>
</evidence>
<dbReference type="InterPro" id="IPR011010">
    <property type="entry name" value="DNA_brk_join_enz"/>
</dbReference>
<name>A0A975K5J6_9SPHN</name>
<dbReference type="InterPro" id="IPR050090">
    <property type="entry name" value="Tyrosine_recombinase_XerCD"/>
</dbReference>
<dbReference type="SUPFAM" id="SSF56349">
    <property type="entry name" value="DNA breaking-rejoining enzymes"/>
    <property type="match status" value="1"/>
</dbReference>
<dbReference type="AlphaFoldDB" id="A0A975K5J6"/>
<evidence type="ECO:0000259" key="7">
    <source>
        <dbReference type="PROSITE" id="PS51900"/>
    </source>
</evidence>
<keyword evidence="2" id="KW-0229">DNA integration</keyword>
<dbReference type="PANTHER" id="PTHR30349">
    <property type="entry name" value="PHAGE INTEGRASE-RELATED"/>
    <property type="match status" value="1"/>
</dbReference>
<sequence length="400" mass="46177">MSIRFLRLTRPAVRALECGEKLHEHGITAERMKNGDVRYLVNVMVDGTRIHRVIGRESDGVTREQAERAIETFRTKSREGRLDLPTGRKLHRSFAEAAEEYIERMEQTDGKDMANKKRHLRQQLVPELGKERLDKITEFRLKQYRKKRIGEGVTSATVNREMATLSHLMRRAASKAWKWIKLEDIPEIPKEKEQRKKIRILSADQRRRLLDAAVADQDGRAWLFVMFGLNASMRHGEIVRRRYDEIDFENSRIWIDKAKAGEREQPITPALCAALKRQQAMEADSQGWIFPSVRKDTKTEHRPDMREAFIRIVKRAGLDPKQCTPHIMRHTAITQLVKAKADIPTIQKISGHKTPAMVLHYVHIHGEHIDDAIFAIDIDTSDAVTHELHTAPNEAPRKAS</sequence>
<feature type="domain" description="Core-binding (CB)" evidence="7">
    <location>
        <begin position="92"/>
        <end position="173"/>
    </location>
</feature>
<dbReference type="KEGG" id="spph:KFK14_19740"/>
<evidence type="ECO:0000256" key="2">
    <source>
        <dbReference type="ARBA" id="ARBA00022908"/>
    </source>
</evidence>
<dbReference type="InterPro" id="IPR013762">
    <property type="entry name" value="Integrase-like_cat_sf"/>
</dbReference>
<accession>A0A975K5J6</accession>
<dbReference type="GO" id="GO:0006310">
    <property type="term" value="P:DNA recombination"/>
    <property type="evidence" value="ECO:0007669"/>
    <property type="project" value="UniProtKB-KW"/>
</dbReference>
<dbReference type="InterPro" id="IPR002104">
    <property type="entry name" value="Integrase_catalytic"/>
</dbReference>
<dbReference type="InterPro" id="IPR044068">
    <property type="entry name" value="CB"/>
</dbReference>
<evidence type="ECO:0000256" key="1">
    <source>
        <dbReference type="ARBA" id="ARBA00008857"/>
    </source>
</evidence>
<evidence type="ECO:0000256" key="3">
    <source>
        <dbReference type="ARBA" id="ARBA00023125"/>
    </source>
</evidence>
<dbReference type="PANTHER" id="PTHR30349:SF41">
    <property type="entry name" value="INTEGRASE_RECOMBINASE PROTEIN MJ0367-RELATED"/>
    <property type="match status" value="1"/>
</dbReference>
<dbReference type="Proteomes" id="UP000681425">
    <property type="component" value="Chromosome"/>
</dbReference>
<dbReference type="Gene3D" id="1.10.150.130">
    <property type="match status" value="1"/>
</dbReference>
<dbReference type="EMBL" id="CP073910">
    <property type="protein sequence ID" value="QUT05205.1"/>
    <property type="molecule type" value="Genomic_DNA"/>
</dbReference>
<dbReference type="GO" id="GO:0003677">
    <property type="term" value="F:DNA binding"/>
    <property type="evidence" value="ECO:0007669"/>
    <property type="project" value="UniProtKB-UniRule"/>
</dbReference>
<evidence type="ECO:0000313" key="9">
    <source>
        <dbReference type="Proteomes" id="UP000681425"/>
    </source>
</evidence>
<dbReference type="InterPro" id="IPR010998">
    <property type="entry name" value="Integrase_recombinase_N"/>
</dbReference>
<dbReference type="PROSITE" id="PS51898">
    <property type="entry name" value="TYR_RECOMBINASE"/>
    <property type="match status" value="1"/>
</dbReference>
<keyword evidence="9" id="KW-1185">Reference proteome</keyword>
<gene>
    <name evidence="8" type="ORF">KFK14_19740</name>
</gene>
<organism evidence="8 9">
    <name type="scientific">Sphingobium phenoxybenzoativorans</name>
    <dbReference type="NCBI Taxonomy" id="1592790"/>
    <lineage>
        <taxon>Bacteria</taxon>
        <taxon>Pseudomonadati</taxon>
        <taxon>Pseudomonadota</taxon>
        <taxon>Alphaproteobacteria</taxon>
        <taxon>Sphingomonadales</taxon>
        <taxon>Sphingomonadaceae</taxon>
        <taxon>Sphingobium</taxon>
    </lineage>
</organism>
<keyword evidence="3 5" id="KW-0238">DNA-binding</keyword>
<proteinExistence type="inferred from homology"/>
<dbReference type="PROSITE" id="PS51900">
    <property type="entry name" value="CB"/>
    <property type="match status" value="1"/>
</dbReference>